<evidence type="ECO:0000313" key="2">
    <source>
        <dbReference type="Proteomes" id="UP000684084"/>
    </source>
</evidence>
<dbReference type="Proteomes" id="UP000684084">
    <property type="component" value="Unassembled WGS sequence"/>
</dbReference>
<evidence type="ECO:0000313" key="1">
    <source>
        <dbReference type="EMBL" id="CAB5374439.1"/>
    </source>
</evidence>
<accession>A0A915ZGZ0</accession>
<comment type="caution">
    <text evidence="1">The sequence shown here is derived from an EMBL/GenBank/DDBJ whole genome shotgun (WGS) entry which is preliminary data.</text>
</comment>
<proteinExistence type="predicted"/>
<gene>
    <name evidence="1" type="ORF">CHRIB12_LOCUS14433</name>
</gene>
<name>A0A915ZGZ0_9GLOM</name>
<dbReference type="AlphaFoldDB" id="A0A915ZGZ0"/>
<protein>
    <submittedName>
        <fullName evidence="1">Uncharacterized protein</fullName>
    </submittedName>
</protein>
<dbReference type="EMBL" id="CAGKOT010000033">
    <property type="protein sequence ID" value="CAB5374439.1"/>
    <property type="molecule type" value="Genomic_DNA"/>
</dbReference>
<organism evidence="1 2">
    <name type="scientific">Rhizophagus irregularis</name>
    <dbReference type="NCBI Taxonomy" id="588596"/>
    <lineage>
        <taxon>Eukaryota</taxon>
        <taxon>Fungi</taxon>
        <taxon>Fungi incertae sedis</taxon>
        <taxon>Mucoromycota</taxon>
        <taxon>Glomeromycotina</taxon>
        <taxon>Glomeromycetes</taxon>
        <taxon>Glomerales</taxon>
        <taxon>Glomeraceae</taxon>
        <taxon>Rhizophagus</taxon>
    </lineage>
</organism>
<dbReference type="OrthoDB" id="10517787at2759"/>
<reference evidence="1" key="1">
    <citation type="submission" date="2020-05" db="EMBL/GenBank/DDBJ databases">
        <authorList>
            <person name="Rincon C."/>
            <person name="Sanders R I."/>
            <person name="Robbins C."/>
            <person name="Chaturvedi A."/>
        </authorList>
    </citation>
    <scope>NUCLEOTIDE SEQUENCE</scope>
    <source>
        <strain evidence="1">CHB12</strain>
    </source>
</reference>
<dbReference type="VEuPathDB" id="FungiDB:RhiirFUN_015697"/>
<sequence length="79" mass="9439">MFIIEMLDPVKMSKHKKIRELLSFYVITACQYMENEDLFEKEGDSSEEEDDDLVMLELTSLLEIRYLEQRSYHVAKSKD</sequence>